<dbReference type="PIRSF" id="PIRSF017082">
    <property type="entry name" value="YflP"/>
    <property type="match status" value="1"/>
</dbReference>
<organism evidence="3 4">
    <name type="scientific">Jannaschia helgolandensis</name>
    <dbReference type="NCBI Taxonomy" id="188906"/>
    <lineage>
        <taxon>Bacteria</taxon>
        <taxon>Pseudomonadati</taxon>
        <taxon>Pseudomonadota</taxon>
        <taxon>Alphaproteobacteria</taxon>
        <taxon>Rhodobacterales</taxon>
        <taxon>Roseobacteraceae</taxon>
        <taxon>Jannaschia</taxon>
    </lineage>
</organism>
<dbReference type="PANTHER" id="PTHR42928:SF1">
    <property type="entry name" value="BLR4371 PROTEIN"/>
    <property type="match status" value="1"/>
</dbReference>
<feature type="chain" id="PRO_5011582262" evidence="2">
    <location>
        <begin position="33"/>
        <end position="330"/>
    </location>
</feature>
<dbReference type="Proteomes" id="UP000199283">
    <property type="component" value="Unassembled WGS sequence"/>
</dbReference>
<dbReference type="RefSeq" id="WP_092763884.1">
    <property type="nucleotide sequence ID" value="NZ_FNZQ01000006.1"/>
</dbReference>
<evidence type="ECO:0000256" key="1">
    <source>
        <dbReference type="ARBA" id="ARBA00006987"/>
    </source>
</evidence>
<dbReference type="PROSITE" id="PS51257">
    <property type="entry name" value="PROKAR_LIPOPROTEIN"/>
    <property type="match status" value="1"/>
</dbReference>
<keyword evidence="2" id="KW-0732">Signal</keyword>
<dbReference type="STRING" id="188906.SAMN04488526_2848"/>
<comment type="similarity">
    <text evidence="1">Belongs to the UPF0065 (bug) family.</text>
</comment>
<dbReference type="OrthoDB" id="7248487at2"/>
<accession>A0A1H7QWU6</accession>
<protein>
    <submittedName>
        <fullName evidence="3">Putative tricarboxylic transport membrane protein</fullName>
    </submittedName>
</protein>
<dbReference type="CDD" id="cd07012">
    <property type="entry name" value="PBP2_Bug_TTT"/>
    <property type="match status" value="1"/>
</dbReference>
<dbReference type="AlphaFoldDB" id="A0A1H7QWU6"/>
<keyword evidence="4" id="KW-1185">Reference proteome</keyword>
<dbReference type="InterPro" id="IPR005064">
    <property type="entry name" value="BUG"/>
</dbReference>
<dbReference type="Gene3D" id="3.40.190.10">
    <property type="entry name" value="Periplasmic binding protein-like II"/>
    <property type="match status" value="1"/>
</dbReference>
<evidence type="ECO:0000313" key="4">
    <source>
        <dbReference type="Proteomes" id="UP000199283"/>
    </source>
</evidence>
<evidence type="ECO:0000256" key="2">
    <source>
        <dbReference type="SAM" id="SignalP"/>
    </source>
</evidence>
<proteinExistence type="inferred from homology"/>
<dbReference type="SUPFAM" id="SSF53850">
    <property type="entry name" value="Periplasmic binding protein-like II"/>
    <property type="match status" value="1"/>
</dbReference>
<gene>
    <name evidence="3" type="ORF">SAMN04488526_2848</name>
</gene>
<evidence type="ECO:0000313" key="3">
    <source>
        <dbReference type="EMBL" id="SEL52164.1"/>
    </source>
</evidence>
<feature type="signal peptide" evidence="2">
    <location>
        <begin position="1"/>
        <end position="32"/>
    </location>
</feature>
<dbReference type="Pfam" id="PF03401">
    <property type="entry name" value="TctC"/>
    <property type="match status" value="1"/>
</dbReference>
<sequence>MTKEIKVADWLPQGIVATLTACSIALTAPAMAQETYPSADDTLDWTIAFGPGGGNDIMARTIIDILTKYDLYPGDISAENRAGGSGAVGWGYLFAQDGDPYGISTTSGSFVTTPLQADTPWQPEDFTPVALLATDDLVLVVNGDSEIQNIAQFIETAKAEPMNIGGTGTVNVDFIVPTLFAEKAGFEFDYVSFNSMADQTTALLSGALDSMVGNPGEILGLIEAGELRPLVYSGNSTPAALGDVPTMGDIGFGIGVSMPRGLILPPNVPAAAQEWWIGTMQKVVETPEWAEYIASNTLTPTVIYGEDFRSFLVETKNGFETVLKSVGAID</sequence>
<reference evidence="3 4" key="1">
    <citation type="submission" date="2016-10" db="EMBL/GenBank/DDBJ databases">
        <authorList>
            <person name="de Groot N.N."/>
        </authorList>
    </citation>
    <scope>NUCLEOTIDE SEQUENCE [LARGE SCALE GENOMIC DNA]</scope>
    <source>
        <strain evidence="3 4">DSM 14858</strain>
    </source>
</reference>
<dbReference type="InterPro" id="IPR042100">
    <property type="entry name" value="Bug_dom1"/>
</dbReference>
<dbReference type="PANTHER" id="PTHR42928">
    <property type="entry name" value="TRICARBOXYLATE-BINDING PROTEIN"/>
    <property type="match status" value="1"/>
</dbReference>
<dbReference type="Gene3D" id="3.40.190.150">
    <property type="entry name" value="Bordetella uptake gene, domain 1"/>
    <property type="match status" value="1"/>
</dbReference>
<dbReference type="EMBL" id="FNZQ01000006">
    <property type="protein sequence ID" value="SEL52164.1"/>
    <property type="molecule type" value="Genomic_DNA"/>
</dbReference>
<name>A0A1H7QWU6_9RHOB</name>